<dbReference type="PANTHER" id="PTHR24209">
    <property type="entry name" value="PROTEIN DA1-RELATED 2"/>
    <property type="match status" value="1"/>
</dbReference>
<dbReference type="EMBL" id="DS566001">
    <property type="status" value="NOT_ANNOTATED_CDS"/>
    <property type="molecule type" value="Genomic_DNA"/>
</dbReference>
<keyword evidence="2 3" id="KW-0862">Zinc</keyword>
<keyword evidence="1 3" id="KW-0479">Metal-binding</keyword>
<dbReference type="VEuPathDB" id="FungiDB:KRP23_4410"/>
<evidence type="ECO:0000256" key="2">
    <source>
        <dbReference type="ARBA" id="ARBA00022833"/>
    </source>
</evidence>
<feature type="compositionally biased region" description="Low complexity" evidence="4">
    <location>
        <begin position="84"/>
        <end position="96"/>
    </location>
</feature>
<dbReference type="EnsemblProtists" id="Phyra73660">
    <property type="protein sequence ID" value="Phyra73660"/>
    <property type="gene ID" value="Phyra73660"/>
</dbReference>
<keyword evidence="7" id="KW-1185">Reference proteome</keyword>
<keyword evidence="3" id="KW-0440">LIM domain</keyword>
<dbReference type="PROSITE" id="PS50023">
    <property type="entry name" value="LIM_DOMAIN_2"/>
    <property type="match status" value="2"/>
</dbReference>
<dbReference type="Pfam" id="PF12315">
    <property type="entry name" value="DA1-like"/>
    <property type="match status" value="1"/>
</dbReference>
<feature type="compositionally biased region" description="Polar residues" evidence="4">
    <location>
        <begin position="104"/>
        <end position="114"/>
    </location>
</feature>
<feature type="compositionally biased region" description="Polar residues" evidence="4">
    <location>
        <begin position="124"/>
        <end position="135"/>
    </location>
</feature>
<evidence type="ECO:0000259" key="5">
    <source>
        <dbReference type="PROSITE" id="PS50023"/>
    </source>
</evidence>
<proteinExistence type="predicted"/>
<dbReference type="InterPro" id="IPR001781">
    <property type="entry name" value="Znf_LIM"/>
</dbReference>
<dbReference type="InterPro" id="IPR022087">
    <property type="entry name" value="DA1-like_dom"/>
</dbReference>
<feature type="domain" description="LIM zinc-binding" evidence="5">
    <location>
        <begin position="167"/>
        <end position="227"/>
    </location>
</feature>
<dbReference type="GO" id="GO:0046872">
    <property type="term" value="F:metal ion binding"/>
    <property type="evidence" value="ECO:0007669"/>
    <property type="project" value="UniProtKB-KW"/>
</dbReference>
<evidence type="ECO:0000256" key="4">
    <source>
        <dbReference type="SAM" id="MobiDB-lite"/>
    </source>
</evidence>
<dbReference type="STRING" id="164328.H3GDL4"/>
<evidence type="ECO:0000256" key="1">
    <source>
        <dbReference type="ARBA" id="ARBA00022723"/>
    </source>
</evidence>
<dbReference type="SUPFAM" id="SSF57716">
    <property type="entry name" value="Glucocorticoid receptor-like (DNA-binding domain)"/>
    <property type="match status" value="1"/>
</dbReference>
<dbReference type="PANTHER" id="PTHR24209:SF7">
    <property type="entry name" value="PROTEIN DA1-RELATED 2"/>
    <property type="match status" value="1"/>
</dbReference>
<sequence>MGWTCVQCTLHNANDSAANCGACNAIRVLQCPTCKGEIKYGKRLNVNGKTYHPDCFCCTGCKRPLPSRFQVVNGGNYHPECTPKPKTTTKTTTTTTMSGGGKPATTTTRVSNGDQPVESENRSSKANVKASSNGSANGAGWNCPTCTFFNANDASPTCEACNEIRIMQCPGCNKEIKFGGRVNVNGKAYHPDCFRCAACQGKFATSKFQVKDGEYYHHECYKQLYHPRCQRVEAKGVVKEVWEYMSGIGINLPETRSVNAILVLHGLPRDLTASVLAHEATHAFIKLSDNFPDNIPSKVEEGMCQLMSYLFLKYKHMMERKDSKKRTYQGQLRKFYTQQLKNDVSPVYGDGFREAYEAYKRVNSLQVMFDAIRHHASFP</sequence>
<dbReference type="HOGENOM" id="CLU_015906_0_0_1"/>
<evidence type="ECO:0000313" key="6">
    <source>
        <dbReference type="EnsemblProtists" id="Phyra73660"/>
    </source>
</evidence>
<organism evidence="6 7">
    <name type="scientific">Phytophthora ramorum</name>
    <name type="common">Sudden oak death agent</name>
    <dbReference type="NCBI Taxonomy" id="164328"/>
    <lineage>
        <taxon>Eukaryota</taxon>
        <taxon>Sar</taxon>
        <taxon>Stramenopiles</taxon>
        <taxon>Oomycota</taxon>
        <taxon>Peronosporomycetes</taxon>
        <taxon>Peronosporales</taxon>
        <taxon>Peronosporaceae</taxon>
        <taxon>Phytophthora</taxon>
    </lineage>
</organism>
<dbReference type="PROSITE" id="PS00478">
    <property type="entry name" value="LIM_DOMAIN_1"/>
    <property type="match status" value="1"/>
</dbReference>
<reference evidence="6" key="2">
    <citation type="submission" date="2015-06" db="UniProtKB">
        <authorList>
            <consortium name="EnsemblProtists"/>
        </authorList>
    </citation>
    <scope>IDENTIFICATION</scope>
    <source>
        <strain evidence="6">Pr102</strain>
    </source>
</reference>
<accession>H3GDL4</accession>
<dbReference type="AlphaFoldDB" id="H3GDL4"/>
<dbReference type="InterPro" id="IPR045218">
    <property type="entry name" value="DA1-like"/>
</dbReference>
<evidence type="ECO:0000313" key="7">
    <source>
        <dbReference type="Proteomes" id="UP000005238"/>
    </source>
</evidence>
<dbReference type="Gene3D" id="2.10.110.10">
    <property type="entry name" value="Cysteine Rich Protein"/>
    <property type="match status" value="2"/>
</dbReference>
<evidence type="ECO:0000256" key="3">
    <source>
        <dbReference type="PROSITE-ProRule" id="PRU00125"/>
    </source>
</evidence>
<dbReference type="CDD" id="cd09396">
    <property type="entry name" value="LIM_DA1"/>
    <property type="match status" value="1"/>
</dbReference>
<reference evidence="7" key="1">
    <citation type="journal article" date="2006" name="Science">
        <title>Phytophthora genome sequences uncover evolutionary origins and mechanisms of pathogenesis.</title>
        <authorList>
            <person name="Tyler B.M."/>
            <person name="Tripathy S."/>
            <person name="Zhang X."/>
            <person name="Dehal P."/>
            <person name="Jiang R.H."/>
            <person name="Aerts A."/>
            <person name="Arredondo F.D."/>
            <person name="Baxter L."/>
            <person name="Bensasson D."/>
            <person name="Beynon J.L."/>
            <person name="Chapman J."/>
            <person name="Damasceno C.M."/>
            <person name="Dorrance A.E."/>
            <person name="Dou D."/>
            <person name="Dickerman A.W."/>
            <person name="Dubchak I.L."/>
            <person name="Garbelotto M."/>
            <person name="Gijzen M."/>
            <person name="Gordon S.G."/>
            <person name="Govers F."/>
            <person name="Grunwald N.J."/>
            <person name="Huang W."/>
            <person name="Ivors K.L."/>
            <person name="Jones R.W."/>
            <person name="Kamoun S."/>
            <person name="Krampis K."/>
            <person name="Lamour K.H."/>
            <person name="Lee M.K."/>
            <person name="McDonald W.H."/>
            <person name="Medina M."/>
            <person name="Meijer H.J."/>
            <person name="Nordberg E.K."/>
            <person name="Maclean D.J."/>
            <person name="Ospina-Giraldo M.D."/>
            <person name="Morris P.F."/>
            <person name="Phuntumart V."/>
            <person name="Putnam N.H."/>
            <person name="Rash S."/>
            <person name="Rose J.K."/>
            <person name="Sakihama Y."/>
            <person name="Salamov A.A."/>
            <person name="Savidor A."/>
            <person name="Scheuring C.F."/>
            <person name="Smith B.M."/>
            <person name="Sobral B.W."/>
            <person name="Terry A."/>
            <person name="Torto-Alalibo T.A."/>
            <person name="Win J."/>
            <person name="Xu Z."/>
            <person name="Zhang H."/>
            <person name="Grigoriev I.V."/>
            <person name="Rokhsar D.S."/>
            <person name="Boore J.L."/>
        </authorList>
    </citation>
    <scope>NUCLEOTIDE SEQUENCE [LARGE SCALE GENOMIC DNA]</scope>
    <source>
        <strain evidence="7">Pr102</strain>
    </source>
</reference>
<dbReference type="InParanoid" id="H3GDL4"/>
<dbReference type="SMART" id="SM00132">
    <property type="entry name" value="LIM"/>
    <property type="match status" value="2"/>
</dbReference>
<dbReference type="OMA" id="HEATHAF"/>
<dbReference type="eggNOG" id="KOG1703">
    <property type="taxonomic scope" value="Eukaryota"/>
</dbReference>
<dbReference type="VEuPathDB" id="FungiDB:KRP22_2362"/>
<feature type="domain" description="LIM zinc-binding" evidence="5">
    <location>
        <begin position="29"/>
        <end position="88"/>
    </location>
</feature>
<protein>
    <recommendedName>
        <fullName evidence="5">LIM zinc-binding domain-containing protein</fullName>
    </recommendedName>
</protein>
<dbReference type="Pfam" id="PF00412">
    <property type="entry name" value="LIM"/>
    <property type="match status" value="2"/>
</dbReference>
<feature type="region of interest" description="Disordered" evidence="4">
    <location>
        <begin position="82"/>
        <end position="135"/>
    </location>
</feature>
<dbReference type="Proteomes" id="UP000005238">
    <property type="component" value="Unassembled WGS sequence"/>
</dbReference>
<name>H3GDL4_PHYRM</name>